<proteinExistence type="inferred from homology"/>
<reference evidence="14" key="1">
    <citation type="submission" date="2011-08" db="EMBL/GenBank/DDBJ databases">
        <authorList>
            <person name="Rombauts S."/>
        </authorList>
    </citation>
    <scope>NUCLEOTIDE SEQUENCE</scope>
    <source>
        <strain evidence="14">London</strain>
    </source>
</reference>
<dbReference type="PROSITE" id="PS00118">
    <property type="entry name" value="PA2_HIS"/>
    <property type="match status" value="1"/>
</dbReference>
<comment type="cofactor">
    <cofactor evidence="2">
        <name>Ca(2+)</name>
        <dbReference type="ChEBI" id="CHEBI:29108"/>
    </cofactor>
</comment>
<evidence type="ECO:0000256" key="2">
    <source>
        <dbReference type="ARBA" id="ARBA00001913"/>
    </source>
</evidence>
<feature type="chain" id="PRO_5004581822" description="Phospholipase A2-like central domain-containing protein" evidence="11">
    <location>
        <begin position="20"/>
        <end position="251"/>
    </location>
</feature>
<evidence type="ECO:0000256" key="11">
    <source>
        <dbReference type="SAM" id="SignalP"/>
    </source>
</evidence>
<dbReference type="GO" id="GO:0004623">
    <property type="term" value="F:phospholipase A2 activity"/>
    <property type="evidence" value="ECO:0007669"/>
    <property type="project" value="UniProtKB-EC"/>
</dbReference>
<name>T1KWF9_TETUR</name>
<keyword evidence="5" id="KW-0964">Secreted</keyword>
<keyword evidence="11" id="KW-0732">Signal</keyword>
<dbReference type="AlphaFoldDB" id="T1KWF9"/>
<reference evidence="13" key="2">
    <citation type="submission" date="2015-06" db="UniProtKB">
        <authorList>
            <consortium name="EnsemblMetazoa"/>
        </authorList>
    </citation>
    <scope>IDENTIFICATION</scope>
</reference>
<keyword evidence="6" id="KW-0378">Hydrolase</keyword>
<dbReference type="Proteomes" id="UP000015104">
    <property type="component" value="Unassembled WGS sequence"/>
</dbReference>
<dbReference type="GO" id="GO:0016042">
    <property type="term" value="P:lipid catabolic process"/>
    <property type="evidence" value="ECO:0007669"/>
    <property type="project" value="UniProtKB-KW"/>
</dbReference>
<keyword evidence="9" id="KW-0443">Lipid metabolism</keyword>
<dbReference type="eggNOG" id="ENOG502S1MS">
    <property type="taxonomic scope" value="Eukaryota"/>
</dbReference>
<dbReference type="GO" id="GO:0005576">
    <property type="term" value="C:extracellular region"/>
    <property type="evidence" value="ECO:0007669"/>
    <property type="project" value="UniProtKB-SubCell"/>
</dbReference>
<evidence type="ECO:0000256" key="10">
    <source>
        <dbReference type="ARBA" id="ARBA00023145"/>
    </source>
</evidence>
<evidence type="ECO:0000313" key="13">
    <source>
        <dbReference type="EnsemblMetazoa" id="tetur24g01500.1"/>
    </source>
</evidence>
<gene>
    <name evidence="13" type="primary">107367811</name>
</gene>
<dbReference type="OMA" id="THCFEYG"/>
<evidence type="ECO:0000256" key="5">
    <source>
        <dbReference type="ARBA" id="ARBA00022525"/>
    </source>
</evidence>
<dbReference type="GO" id="GO:0006644">
    <property type="term" value="P:phospholipid metabolic process"/>
    <property type="evidence" value="ECO:0007669"/>
    <property type="project" value="InterPro"/>
</dbReference>
<dbReference type="PANTHER" id="PTHR12253">
    <property type="entry name" value="RH14732P"/>
    <property type="match status" value="1"/>
</dbReference>
<dbReference type="InterPro" id="IPR033113">
    <property type="entry name" value="PLA2_histidine"/>
</dbReference>
<comment type="subcellular location">
    <subcellularLocation>
        <location evidence="3">Secreted</location>
    </subcellularLocation>
</comment>
<organism evidence="13 14">
    <name type="scientific">Tetranychus urticae</name>
    <name type="common">Two-spotted spider mite</name>
    <dbReference type="NCBI Taxonomy" id="32264"/>
    <lineage>
        <taxon>Eukaryota</taxon>
        <taxon>Metazoa</taxon>
        <taxon>Ecdysozoa</taxon>
        <taxon>Arthropoda</taxon>
        <taxon>Chelicerata</taxon>
        <taxon>Arachnida</taxon>
        <taxon>Acari</taxon>
        <taxon>Acariformes</taxon>
        <taxon>Trombidiformes</taxon>
        <taxon>Prostigmata</taxon>
        <taxon>Eleutherengona</taxon>
        <taxon>Raphignathae</taxon>
        <taxon>Tetranychoidea</taxon>
        <taxon>Tetranychidae</taxon>
        <taxon>Tetranychus</taxon>
    </lineage>
</organism>
<evidence type="ECO:0000256" key="7">
    <source>
        <dbReference type="ARBA" id="ARBA00022837"/>
    </source>
</evidence>
<evidence type="ECO:0000256" key="4">
    <source>
        <dbReference type="ARBA" id="ARBA00009659"/>
    </source>
</evidence>
<accession>T1KWF9</accession>
<comment type="catalytic activity">
    <reaction evidence="1">
        <text>a 1,2-diacyl-sn-glycero-3-phosphocholine + H2O = a 1-acyl-sn-glycero-3-phosphocholine + a fatty acid + H(+)</text>
        <dbReference type="Rhea" id="RHEA:15801"/>
        <dbReference type="ChEBI" id="CHEBI:15377"/>
        <dbReference type="ChEBI" id="CHEBI:15378"/>
        <dbReference type="ChEBI" id="CHEBI:28868"/>
        <dbReference type="ChEBI" id="CHEBI:57643"/>
        <dbReference type="ChEBI" id="CHEBI:58168"/>
        <dbReference type="EC" id="3.1.1.4"/>
    </reaction>
</comment>
<keyword evidence="7" id="KW-0106">Calcium</keyword>
<evidence type="ECO:0000259" key="12">
    <source>
        <dbReference type="SMART" id="SM00085"/>
    </source>
</evidence>
<dbReference type="InterPro" id="IPR016090">
    <property type="entry name" value="PLA2-like_dom"/>
</dbReference>
<sequence>MLSTSLIISLVSLVSLVNANLHNIVYSTDSKSKLVYISVDDSATSLEKAIVNCSVFSEPDAVNGVLSSTTDPVIPIDEDSFNTLVKTCNGLKPSSILSLEPLTNIFDLASDLLIAPGTKYCGPGNRSSSYDDLGRRVELDKCCRAHDNCPMSIGGFQSKYGLKNPQAYTSSRCDCDRELKSCLKKASETDVEATLTGVIYFNILETKCFQQVEPEDQCLEYSGLLIKKCEKRADPNSTEPVYQFQTSGLFP</sequence>
<dbReference type="SMART" id="SM00085">
    <property type="entry name" value="PA2c"/>
    <property type="match status" value="1"/>
</dbReference>
<dbReference type="EMBL" id="CAEY01000644">
    <property type="status" value="NOT_ANNOTATED_CDS"/>
    <property type="molecule type" value="Genomic_DNA"/>
</dbReference>
<dbReference type="HOGENOM" id="CLU_1108333_0_0_1"/>
<keyword evidence="14" id="KW-1185">Reference proteome</keyword>
<keyword evidence="10" id="KW-0865">Zymogen</keyword>
<feature type="domain" description="Phospholipase A2-like central" evidence="12">
    <location>
        <begin position="104"/>
        <end position="230"/>
    </location>
</feature>
<dbReference type="Pfam" id="PF05826">
    <property type="entry name" value="Phospholip_A2_2"/>
    <property type="match status" value="1"/>
</dbReference>
<dbReference type="GO" id="GO:0050482">
    <property type="term" value="P:arachidonate secretion"/>
    <property type="evidence" value="ECO:0007669"/>
    <property type="project" value="InterPro"/>
</dbReference>
<comment type="similarity">
    <text evidence="4">Belongs to the phospholipase A2 family. Group III subfamily.</text>
</comment>
<dbReference type="SUPFAM" id="SSF48619">
    <property type="entry name" value="Phospholipase A2, PLA2"/>
    <property type="match status" value="1"/>
</dbReference>
<dbReference type="KEGG" id="tut:107367811"/>
<keyword evidence="8" id="KW-0442">Lipid degradation</keyword>
<evidence type="ECO:0000313" key="14">
    <source>
        <dbReference type="Proteomes" id="UP000015104"/>
    </source>
</evidence>
<dbReference type="EnsemblMetazoa" id="tetur24g01500.1">
    <property type="protein sequence ID" value="tetur24g01500.1"/>
    <property type="gene ID" value="tetur24g01500"/>
</dbReference>
<dbReference type="STRING" id="32264.T1KWF9"/>
<dbReference type="InterPro" id="IPR036444">
    <property type="entry name" value="PLipase_A2_dom_sf"/>
</dbReference>
<dbReference type="Gene3D" id="1.20.90.10">
    <property type="entry name" value="Phospholipase A2 domain"/>
    <property type="match status" value="1"/>
</dbReference>
<evidence type="ECO:0000256" key="6">
    <source>
        <dbReference type="ARBA" id="ARBA00022801"/>
    </source>
</evidence>
<evidence type="ECO:0000256" key="3">
    <source>
        <dbReference type="ARBA" id="ARBA00004613"/>
    </source>
</evidence>
<evidence type="ECO:0000256" key="9">
    <source>
        <dbReference type="ARBA" id="ARBA00023098"/>
    </source>
</evidence>
<feature type="signal peptide" evidence="11">
    <location>
        <begin position="1"/>
        <end position="19"/>
    </location>
</feature>
<dbReference type="OrthoDB" id="6501032at2759"/>
<evidence type="ECO:0000256" key="8">
    <source>
        <dbReference type="ARBA" id="ARBA00022963"/>
    </source>
</evidence>
<protein>
    <recommendedName>
        <fullName evidence="12">Phospholipase A2-like central domain-containing protein</fullName>
    </recommendedName>
</protein>
<evidence type="ECO:0000256" key="1">
    <source>
        <dbReference type="ARBA" id="ARBA00001604"/>
    </source>
</evidence>